<reference evidence="2" key="1">
    <citation type="journal article" date="2019" name="Int. J. Syst. Evol. Microbiol.">
        <title>The Global Catalogue of Microorganisms (GCM) 10K type strain sequencing project: providing services to taxonomists for standard genome sequencing and annotation.</title>
        <authorList>
            <consortium name="The Broad Institute Genomics Platform"/>
            <consortium name="The Broad Institute Genome Sequencing Center for Infectious Disease"/>
            <person name="Wu L."/>
            <person name="Ma J."/>
        </authorList>
    </citation>
    <scope>NUCLEOTIDE SEQUENCE [LARGE SCALE GENOMIC DNA]</scope>
    <source>
        <strain evidence="2">TISTR 932</strain>
    </source>
</reference>
<name>A0ABW5TES5_9ENTE</name>
<dbReference type="RefSeq" id="WP_379978637.1">
    <property type="nucleotide sequence ID" value="NZ_JBHUMO010000001.1"/>
</dbReference>
<keyword evidence="2" id="KW-1185">Reference proteome</keyword>
<protein>
    <submittedName>
        <fullName evidence="1">Uncharacterized protein</fullName>
    </submittedName>
</protein>
<gene>
    <name evidence="1" type="ORF">ACFSR0_00015</name>
</gene>
<dbReference type="EMBL" id="JBHUMO010000001">
    <property type="protein sequence ID" value="MFD2727826.1"/>
    <property type="molecule type" value="Genomic_DNA"/>
</dbReference>
<sequence length="253" mass="30473">MEIKLLAERFDLNRIYEDFVKDEIDKNADYFSEESVSVDELPDFPIYLALGNDRFEKFKEAVTILRKFYIQLDRDIHLNSRFWYSVFCLYKRSYIVQNYPEVLDSQKNFENIVLKKFDWENYVYKCILVAEYGQDKDFMEQEWEHYLNSVYHNFDMFNYLIKYSIFRNGPFIVNFLSIIEDEGLSKIMKKKIKNRPDLGTDERYGRRVVFELNKNYPVIMAPLLNVQELKAEIERALTKYGAMEALQEDEKGN</sequence>
<organism evidence="1 2">
    <name type="scientific">Enterococcus camelliae</name>
    <dbReference type="NCBI Taxonomy" id="453959"/>
    <lineage>
        <taxon>Bacteria</taxon>
        <taxon>Bacillati</taxon>
        <taxon>Bacillota</taxon>
        <taxon>Bacilli</taxon>
        <taxon>Lactobacillales</taxon>
        <taxon>Enterococcaceae</taxon>
        <taxon>Enterococcus</taxon>
    </lineage>
</organism>
<comment type="caution">
    <text evidence="1">The sequence shown here is derived from an EMBL/GenBank/DDBJ whole genome shotgun (WGS) entry which is preliminary data.</text>
</comment>
<proteinExistence type="predicted"/>
<accession>A0ABW5TES5</accession>
<evidence type="ECO:0000313" key="2">
    <source>
        <dbReference type="Proteomes" id="UP001597427"/>
    </source>
</evidence>
<evidence type="ECO:0000313" key="1">
    <source>
        <dbReference type="EMBL" id="MFD2727826.1"/>
    </source>
</evidence>
<dbReference type="Proteomes" id="UP001597427">
    <property type="component" value="Unassembled WGS sequence"/>
</dbReference>